<name>A0A839T906_AZOMA</name>
<keyword evidence="4" id="KW-1185">Reference proteome</keyword>
<dbReference type="InterPro" id="IPR007428">
    <property type="entry name" value="MlaA"/>
</dbReference>
<dbReference type="Pfam" id="PF04333">
    <property type="entry name" value="MlaA"/>
    <property type="match status" value="1"/>
</dbReference>
<dbReference type="PANTHER" id="PTHR30035:SF3">
    <property type="entry name" value="INTERMEMBRANE PHOSPHOLIPID TRANSPORT SYSTEM LIPOPROTEIN MLAA"/>
    <property type="match status" value="1"/>
</dbReference>
<dbReference type="GO" id="GO:0120010">
    <property type="term" value="P:intermembrane phospholipid transfer"/>
    <property type="evidence" value="ECO:0007669"/>
    <property type="project" value="TreeGrafter"/>
</dbReference>
<accession>A0A839T906</accession>
<evidence type="ECO:0000256" key="2">
    <source>
        <dbReference type="ARBA" id="ARBA00022729"/>
    </source>
</evidence>
<dbReference type="GO" id="GO:0016020">
    <property type="term" value="C:membrane"/>
    <property type="evidence" value="ECO:0007669"/>
    <property type="project" value="InterPro"/>
</dbReference>
<dbReference type="PRINTS" id="PR01805">
    <property type="entry name" value="VACJLIPOPROT"/>
</dbReference>
<evidence type="ECO:0000256" key="1">
    <source>
        <dbReference type="ARBA" id="ARBA00010634"/>
    </source>
</evidence>
<protein>
    <submittedName>
        <fullName evidence="3">Phospholipid-binding lipoprotein MlaA</fullName>
    </submittedName>
</protein>
<dbReference type="AlphaFoldDB" id="A0A839T906"/>
<evidence type="ECO:0000313" key="4">
    <source>
        <dbReference type="Proteomes" id="UP000549250"/>
    </source>
</evidence>
<keyword evidence="2" id="KW-0732">Signal</keyword>
<dbReference type="Proteomes" id="UP000549250">
    <property type="component" value="Unassembled WGS sequence"/>
</dbReference>
<comment type="caution">
    <text evidence="3">The sequence shown here is derived from an EMBL/GenBank/DDBJ whole genome shotgun (WGS) entry which is preliminary data.</text>
</comment>
<dbReference type="EMBL" id="JACHXI010000012">
    <property type="protein sequence ID" value="MBB3104123.1"/>
    <property type="molecule type" value="Genomic_DNA"/>
</dbReference>
<gene>
    <name evidence="3" type="ORF">FHR87_002535</name>
</gene>
<reference evidence="3 4" key="1">
    <citation type="submission" date="2020-08" db="EMBL/GenBank/DDBJ databases">
        <title>Genomic Encyclopedia of Type Strains, Phase III (KMG-III): the genomes of soil and plant-associated and newly described type strains.</title>
        <authorList>
            <person name="Whitman W."/>
        </authorList>
    </citation>
    <scope>NUCLEOTIDE SEQUENCE [LARGE SCALE GENOMIC DNA]</scope>
    <source>
        <strain evidence="3 4">CECT 4462</strain>
    </source>
</reference>
<keyword evidence="3" id="KW-0449">Lipoprotein</keyword>
<comment type="similarity">
    <text evidence="1">Belongs to the MlaA family.</text>
</comment>
<dbReference type="PANTHER" id="PTHR30035">
    <property type="entry name" value="LIPOPROTEIN VACJ-RELATED"/>
    <property type="match status" value="1"/>
</dbReference>
<proteinExistence type="inferred from homology"/>
<sequence>MIRPRYLSSPGSTGRRRGSLFLPVLLLLGAIGIQAAPREADEDGFAYPLSRLEFNPGLDQRIFERSTFDALDIYDPYEPFNRRMYHFNYRLDQWVLLPVVRGYRYVTPRFVRTGVTNFFNNFGDVANLANSLLQLKIERSMQITARLLFNTVFGIGGLWDPATRMGLPRQVEDFGQTLAYYGTPPGPYLILPMLGPSNLRDTTGLVLNYGLETEVNFLGYHRASNKYPALTALRLVDLRHSVEFRYGQLNSPFEYEKIRYIYTRARELQAED</sequence>
<evidence type="ECO:0000313" key="3">
    <source>
        <dbReference type="EMBL" id="MBB3104123.1"/>
    </source>
</evidence>
<organism evidence="3 4">
    <name type="scientific">Azomonas macrocytogenes</name>
    <name type="common">Azotobacter macrocytogenes</name>
    <dbReference type="NCBI Taxonomy" id="69962"/>
    <lineage>
        <taxon>Bacteria</taxon>
        <taxon>Pseudomonadati</taxon>
        <taxon>Pseudomonadota</taxon>
        <taxon>Gammaproteobacteria</taxon>
        <taxon>Pseudomonadales</taxon>
        <taxon>Pseudomonadaceae</taxon>
        <taxon>Azomonas</taxon>
    </lineage>
</organism>